<comment type="caution">
    <text evidence="3">The sequence shown here is derived from an EMBL/GenBank/DDBJ whole genome shotgun (WGS) entry which is preliminary data.</text>
</comment>
<keyword evidence="1" id="KW-0472">Membrane</keyword>
<dbReference type="Proteomes" id="UP000308114">
    <property type="component" value="Unassembled WGS sequence"/>
</dbReference>
<keyword evidence="1" id="KW-0812">Transmembrane</keyword>
<gene>
    <name evidence="3" type="ORF">C1I60_05270</name>
</gene>
<evidence type="ECO:0000259" key="2">
    <source>
        <dbReference type="Pfam" id="PF17225"/>
    </source>
</evidence>
<name>A0A4U2Q3M2_9BACL</name>
<dbReference type="Pfam" id="PF17225">
    <property type="entry name" value="DUF5301"/>
    <property type="match status" value="1"/>
</dbReference>
<protein>
    <recommendedName>
        <fullName evidence="2">DUF5301 domain-containing protein</fullName>
    </recommendedName>
</protein>
<dbReference type="InterPro" id="IPR033782">
    <property type="entry name" value="DUF5301"/>
</dbReference>
<dbReference type="EMBL" id="PNXQ01000005">
    <property type="protein sequence ID" value="TKH45859.1"/>
    <property type="molecule type" value="Genomic_DNA"/>
</dbReference>
<dbReference type="AlphaFoldDB" id="A0A4U2Q3M2"/>
<sequence>MEGAKGCHGNFFILMVYYVHMIYKEDFMKIQKKYVLSFIILLVVIVVAGVIFTSKTTISFKEAALGQVNLEEIDTIEIIKSDDNSANEKKITVSDPKSINQIINVFSQLQLKKSNSSTPSSDLYWITIRSKQERKLGLTILGEKNLVVYKYNSAVPKNSVVSYEIISGYNGKLMQKFFE</sequence>
<keyword evidence="1" id="KW-1133">Transmembrane helix</keyword>
<evidence type="ECO:0000313" key="4">
    <source>
        <dbReference type="Proteomes" id="UP000308114"/>
    </source>
</evidence>
<feature type="transmembrane region" description="Helical" evidence="1">
    <location>
        <begin position="6"/>
        <end position="23"/>
    </location>
</feature>
<evidence type="ECO:0000256" key="1">
    <source>
        <dbReference type="SAM" id="Phobius"/>
    </source>
</evidence>
<proteinExistence type="predicted"/>
<organism evidence="3 4">
    <name type="scientific">Paenibacillus terrae</name>
    <dbReference type="NCBI Taxonomy" id="159743"/>
    <lineage>
        <taxon>Bacteria</taxon>
        <taxon>Bacillati</taxon>
        <taxon>Bacillota</taxon>
        <taxon>Bacilli</taxon>
        <taxon>Bacillales</taxon>
        <taxon>Paenibacillaceae</taxon>
        <taxon>Paenibacillus</taxon>
    </lineage>
</organism>
<evidence type="ECO:0000313" key="3">
    <source>
        <dbReference type="EMBL" id="TKH45859.1"/>
    </source>
</evidence>
<reference evidence="3 4" key="1">
    <citation type="submission" date="2018-01" db="EMBL/GenBank/DDBJ databases">
        <title>Bacillales members from the olive rhizosphere are effective biological control agents against Verticillium dahliae.</title>
        <authorList>
            <person name="Gomez-Lama C."/>
            <person name="Legarda G."/>
            <person name="Ruano-Rosa D."/>
            <person name="Pizarro-Tobias P."/>
            <person name="Valverde-Corredor A."/>
            <person name="Niqui J.L."/>
            <person name="Trivino J.C."/>
            <person name="Roca A."/>
            <person name="Mercado-Blanco J."/>
        </authorList>
    </citation>
    <scope>NUCLEOTIDE SEQUENCE [LARGE SCALE GENOMIC DNA]</scope>
    <source>
        <strain evidence="3 4">PIC167</strain>
    </source>
</reference>
<feature type="domain" description="DUF5301" evidence="2">
    <location>
        <begin position="69"/>
        <end position="145"/>
    </location>
</feature>
<feature type="transmembrane region" description="Helical" evidence="1">
    <location>
        <begin position="35"/>
        <end position="52"/>
    </location>
</feature>
<accession>A0A4U2Q3M2</accession>